<gene>
    <name evidence="1" type="ORF">SAMN04244559_02896</name>
</gene>
<accession>A0A1H6IYG7</accession>
<protein>
    <submittedName>
        <fullName evidence="1">Uncharacterized protein</fullName>
    </submittedName>
</protein>
<evidence type="ECO:0000313" key="1">
    <source>
        <dbReference type="EMBL" id="SEH54507.1"/>
    </source>
</evidence>
<evidence type="ECO:0000313" key="2">
    <source>
        <dbReference type="Proteomes" id="UP000182983"/>
    </source>
</evidence>
<dbReference type="Proteomes" id="UP000182983">
    <property type="component" value="Unassembled WGS sequence"/>
</dbReference>
<name>A0A1H6IYG7_MAGFU</name>
<dbReference type="EMBL" id="FNWO01000013">
    <property type="protein sequence ID" value="SEH54507.1"/>
    <property type="molecule type" value="Genomic_DNA"/>
</dbReference>
<proteinExistence type="predicted"/>
<reference evidence="2" key="1">
    <citation type="submission" date="2016-10" db="EMBL/GenBank/DDBJ databases">
        <authorList>
            <person name="Varghese N."/>
            <person name="Submissions S."/>
        </authorList>
    </citation>
    <scope>NUCLEOTIDE SEQUENCE [LARGE SCALE GENOMIC DNA]</scope>
    <source>
        <strain evidence="2">DSM 13234</strain>
    </source>
</reference>
<dbReference type="AlphaFoldDB" id="A0A1H6IYG7"/>
<keyword evidence="2" id="KW-1185">Reference proteome</keyword>
<organism evidence="1 2">
    <name type="scientific">Magnetospirillum fulvum</name>
    <name type="common">Rhodospirillum fulvum</name>
    <dbReference type="NCBI Taxonomy" id="1082"/>
    <lineage>
        <taxon>Bacteria</taxon>
        <taxon>Pseudomonadati</taxon>
        <taxon>Pseudomonadota</taxon>
        <taxon>Alphaproteobacteria</taxon>
        <taxon>Rhodospirillales</taxon>
        <taxon>Rhodospirillaceae</taxon>
        <taxon>Magnetospirillum</taxon>
    </lineage>
</organism>
<sequence length="100" mass="10560">MNDHDIDSLMYADSARFQASAARADLVAAAVLARLPRQAPPRRSFPALCLSILAPFTRLAVPMAAAAVLGIIVGHDLLAAQTPLRFAEMLTVASTDMTGL</sequence>
<dbReference type="RefSeq" id="WP_074769802.1">
    <property type="nucleotide sequence ID" value="NZ_FNWO01000013.1"/>
</dbReference>
<dbReference type="OrthoDB" id="7360764at2"/>